<comment type="caution">
    <text evidence="11">The sequence shown here is derived from an EMBL/GenBank/DDBJ whole genome shotgun (WGS) entry which is preliminary data.</text>
</comment>
<reference evidence="11" key="2">
    <citation type="submission" date="2021-04" db="EMBL/GenBank/DDBJ databases">
        <authorList>
            <person name="Gilroy R."/>
        </authorList>
    </citation>
    <scope>NUCLEOTIDE SEQUENCE</scope>
    <source>
        <strain evidence="11">B5-657</strain>
    </source>
</reference>
<dbReference type="GO" id="GO:0000049">
    <property type="term" value="F:tRNA binding"/>
    <property type="evidence" value="ECO:0007669"/>
    <property type="project" value="UniProtKB-UniRule"/>
</dbReference>
<feature type="binding site" evidence="8">
    <location>
        <position position="64"/>
    </location>
    <ligand>
        <name>tRNA</name>
        <dbReference type="ChEBI" id="CHEBI:17843"/>
    </ligand>
</feature>
<dbReference type="HAMAP" id="MF_00083">
    <property type="entry name" value="Pept_tRNA_hydro_bact"/>
    <property type="match status" value="1"/>
</dbReference>
<name>A0A9E2KD79_9FIRM</name>
<dbReference type="InterPro" id="IPR001328">
    <property type="entry name" value="Pept_tRNA_hydro"/>
</dbReference>
<evidence type="ECO:0000256" key="6">
    <source>
        <dbReference type="ARBA" id="ARBA00048707"/>
    </source>
</evidence>
<organism evidence="11 12">
    <name type="scientific">Candidatus Cellulosilyticum pullistercoris</name>
    <dbReference type="NCBI Taxonomy" id="2838521"/>
    <lineage>
        <taxon>Bacteria</taxon>
        <taxon>Bacillati</taxon>
        <taxon>Bacillota</taxon>
        <taxon>Clostridia</taxon>
        <taxon>Lachnospirales</taxon>
        <taxon>Cellulosilyticaceae</taxon>
        <taxon>Cellulosilyticum</taxon>
    </lineage>
</organism>
<keyword evidence="8" id="KW-0963">Cytoplasm</keyword>
<dbReference type="FunFam" id="3.40.50.1470:FF:000001">
    <property type="entry name" value="Peptidyl-tRNA hydrolase"/>
    <property type="match status" value="1"/>
</dbReference>
<evidence type="ECO:0000313" key="11">
    <source>
        <dbReference type="EMBL" id="MBU3804953.1"/>
    </source>
</evidence>
<sequence>MKLIVGLGNPGMQYAATRHNIGFEVIDSLSEAYNIQVMKNKYKALIGEGTIAGEKVILMKPQTYMNLSGEAVKACMDFHKISNKDIIIIYDDISLQVGQLRLRQSGSAGGHNGIKNIIAQLGTQEFPRVKFGVGEKPQGWDLANYVLGRFSEEEMKIIGPRINEAVKAVEAIISSGIEKAMNNYNLKVRR</sequence>
<dbReference type="Pfam" id="PF01195">
    <property type="entry name" value="Pept_tRNA_hydro"/>
    <property type="match status" value="1"/>
</dbReference>
<feature type="binding site" evidence="8">
    <location>
        <position position="112"/>
    </location>
    <ligand>
        <name>tRNA</name>
        <dbReference type="ChEBI" id="CHEBI:17843"/>
    </ligand>
</feature>
<accession>A0A9E2KD79</accession>
<feature type="binding site" evidence="8">
    <location>
        <position position="66"/>
    </location>
    <ligand>
        <name>tRNA</name>
        <dbReference type="ChEBI" id="CHEBI:17843"/>
    </ligand>
</feature>
<evidence type="ECO:0000256" key="10">
    <source>
        <dbReference type="RuleBase" id="RU004320"/>
    </source>
</evidence>
<keyword evidence="2 8" id="KW-0820">tRNA-binding</keyword>
<protein>
    <recommendedName>
        <fullName evidence="7 8">Peptidyl-tRNA hydrolase</fullName>
        <shortName evidence="8">Pth</shortName>
        <ecNumber evidence="1 8">3.1.1.29</ecNumber>
    </recommendedName>
</protein>
<proteinExistence type="inferred from homology"/>
<keyword evidence="4 8" id="KW-0694">RNA-binding</keyword>
<comment type="function">
    <text evidence="8">Catalyzes the release of premature peptidyl moieties from peptidyl-tRNA molecules trapped in stalled 50S ribosomal subunits, and thus maintains levels of free tRNAs and 50S ribosomes.</text>
</comment>
<dbReference type="NCBIfam" id="TIGR00447">
    <property type="entry name" value="pth"/>
    <property type="match status" value="1"/>
</dbReference>
<dbReference type="InterPro" id="IPR036416">
    <property type="entry name" value="Pept_tRNA_hydro_sf"/>
</dbReference>
<comment type="subcellular location">
    <subcellularLocation>
        <location evidence="8">Cytoplasm</location>
    </subcellularLocation>
</comment>
<dbReference type="PANTHER" id="PTHR17224:SF1">
    <property type="entry name" value="PEPTIDYL-TRNA HYDROLASE"/>
    <property type="match status" value="1"/>
</dbReference>
<dbReference type="Proteomes" id="UP000824229">
    <property type="component" value="Unassembled WGS sequence"/>
</dbReference>
<feature type="site" description="Stabilizes the basic form of H active site to accept a proton" evidence="8">
    <location>
        <position position="91"/>
    </location>
</feature>
<dbReference type="GO" id="GO:0072344">
    <property type="term" value="P:rescue of stalled ribosome"/>
    <property type="evidence" value="ECO:0007669"/>
    <property type="project" value="UniProtKB-UniRule"/>
</dbReference>
<evidence type="ECO:0000256" key="2">
    <source>
        <dbReference type="ARBA" id="ARBA00022555"/>
    </source>
</evidence>
<dbReference type="EC" id="3.1.1.29" evidence="1 8"/>
<feature type="active site" description="Proton acceptor" evidence="8">
    <location>
        <position position="19"/>
    </location>
</feature>
<comment type="similarity">
    <text evidence="5 8 10">Belongs to the PTH family.</text>
</comment>
<feature type="site" description="Discriminates between blocked and unblocked aminoacyl-tRNA" evidence="8">
    <location>
        <position position="9"/>
    </location>
</feature>
<evidence type="ECO:0000256" key="9">
    <source>
        <dbReference type="RuleBase" id="RU000673"/>
    </source>
</evidence>
<evidence type="ECO:0000256" key="3">
    <source>
        <dbReference type="ARBA" id="ARBA00022801"/>
    </source>
</evidence>
<evidence type="ECO:0000256" key="4">
    <source>
        <dbReference type="ARBA" id="ARBA00022884"/>
    </source>
</evidence>
<keyword evidence="3 8" id="KW-0378">Hydrolase</keyword>
<evidence type="ECO:0000313" key="12">
    <source>
        <dbReference type="Proteomes" id="UP000824229"/>
    </source>
</evidence>
<dbReference type="EMBL" id="JAHLFQ010000219">
    <property type="protein sequence ID" value="MBU3804953.1"/>
    <property type="molecule type" value="Genomic_DNA"/>
</dbReference>
<comment type="function">
    <text evidence="8">Hydrolyzes ribosome-free peptidyl-tRNAs (with 1 or more amino acids incorporated), which drop off the ribosome during protein synthesis, or as a result of ribosome stalling.</text>
</comment>
<dbReference type="PROSITE" id="PS01195">
    <property type="entry name" value="PEPT_TRNA_HYDROL_1"/>
    <property type="match status" value="1"/>
</dbReference>
<gene>
    <name evidence="8 11" type="primary">pth</name>
    <name evidence="11" type="ORF">H9872_09395</name>
</gene>
<comment type="catalytic activity">
    <reaction evidence="6 8 9">
        <text>an N-acyl-L-alpha-aminoacyl-tRNA + H2O = an N-acyl-L-amino acid + a tRNA + H(+)</text>
        <dbReference type="Rhea" id="RHEA:54448"/>
        <dbReference type="Rhea" id="RHEA-COMP:10123"/>
        <dbReference type="Rhea" id="RHEA-COMP:13883"/>
        <dbReference type="ChEBI" id="CHEBI:15377"/>
        <dbReference type="ChEBI" id="CHEBI:15378"/>
        <dbReference type="ChEBI" id="CHEBI:59874"/>
        <dbReference type="ChEBI" id="CHEBI:78442"/>
        <dbReference type="ChEBI" id="CHEBI:138191"/>
        <dbReference type="EC" id="3.1.1.29"/>
    </reaction>
</comment>
<dbReference type="GO" id="GO:0005737">
    <property type="term" value="C:cytoplasm"/>
    <property type="evidence" value="ECO:0007669"/>
    <property type="project" value="UniProtKB-SubCell"/>
</dbReference>
<dbReference type="Gene3D" id="3.40.50.1470">
    <property type="entry name" value="Peptidyl-tRNA hydrolase"/>
    <property type="match status" value="1"/>
</dbReference>
<dbReference type="GO" id="GO:0004045">
    <property type="term" value="F:peptidyl-tRNA hydrolase activity"/>
    <property type="evidence" value="ECO:0007669"/>
    <property type="project" value="UniProtKB-UniRule"/>
</dbReference>
<dbReference type="PANTHER" id="PTHR17224">
    <property type="entry name" value="PEPTIDYL-TRNA HYDROLASE"/>
    <property type="match status" value="1"/>
</dbReference>
<dbReference type="CDD" id="cd00462">
    <property type="entry name" value="PTH"/>
    <property type="match status" value="1"/>
</dbReference>
<dbReference type="AlphaFoldDB" id="A0A9E2KD79"/>
<evidence type="ECO:0000256" key="7">
    <source>
        <dbReference type="ARBA" id="ARBA00050038"/>
    </source>
</evidence>
<reference evidence="11" key="1">
    <citation type="journal article" date="2021" name="PeerJ">
        <title>Extensive microbial diversity within the chicken gut microbiome revealed by metagenomics and culture.</title>
        <authorList>
            <person name="Gilroy R."/>
            <person name="Ravi A."/>
            <person name="Getino M."/>
            <person name="Pursley I."/>
            <person name="Horton D.L."/>
            <person name="Alikhan N.F."/>
            <person name="Baker D."/>
            <person name="Gharbi K."/>
            <person name="Hall N."/>
            <person name="Watson M."/>
            <person name="Adriaenssens E.M."/>
            <person name="Foster-Nyarko E."/>
            <person name="Jarju S."/>
            <person name="Secka A."/>
            <person name="Antonio M."/>
            <person name="Oren A."/>
            <person name="Chaudhuri R.R."/>
            <person name="La Ragione R."/>
            <person name="Hildebrand F."/>
            <person name="Pallen M.J."/>
        </authorList>
    </citation>
    <scope>NUCLEOTIDE SEQUENCE</scope>
    <source>
        <strain evidence="11">B5-657</strain>
    </source>
</reference>
<dbReference type="InterPro" id="IPR018171">
    <property type="entry name" value="Pept_tRNA_hydro_CS"/>
</dbReference>
<evidence type="ECO:0000256" key="8">
    <source>
        <dbReference type="HAMAP-Rule" id="MF_00083"/>
    </source>
</evidence>
<dbReference type="SUPFAM" id="SSF53178">
    <property type="entry name" value="Peptidyl-tRNA hydrolase-like"/>
    <property type="match status" value="1"/>
</dbReference>
<evidence type="ECO:0000256" key="5">
    <source>
        <dbReference type="ARBA" id="ARBA00038063"/>
    </source>
</evidence>
<dbReference type="PROSITE" id="PS01196">
    <property type="entry name" value="PEPT_TRNA_HYDROL_2"/>
    <property type="match status" value="1"/>
</dbReference>
<feature type="binding site" evidence="8">
    <location>
        <position position="14"/>
    </location>
    <ligand>
        <name>tRNA</name>
        <dbReference type="ChEBI" id="CHEBI:17843"/>
    </ligand>
</feature>
<comment type="subunit">
    <text evidence="8">Monomer.</text>
</comment>
<dbReference type="GO" id="GO:0006515">
    <property type="term" value="P:protein quality control for misfolded or incompletely synthesized proteins"/>
    <property type="evidence" value="ECO:0007669"/>
    <property type="project" value="UniProtKB-UniRule"/>
</dbReference>
<evidence type="ECO:0000256" key="1">
    <source>
        <dbReference type="ARBA" id="ARBA00013260"/>
    </source>
</evidence>